<dbReference type="EMBL" id="BNCH01000006">
    <property type="protein sequence ID" value="GHF03635.1"/>
    <property type="molecule type" value="Genomic_DNA"/>
</dbReference>
<reference evidence="3" key="1">
    <citation type="journal article" date="2019" name="Int. J. Syst. Evol. Microbiol.">
        <title>The Global Catalogue of Microorganisms (GCM) 10K type strain sequencing project: providing services to taxonomists for standard genome sequencing and annotation.</title>
        <authorList>
            <consortium name="The Broad Institute Genomics Platform"/>
            <consortium name="The Broad Institute Genome Sequencing Center for Infectious Disease"/>
            <person name="Wu L."/>
            <person name="Ma J."/>
        </authorList>
    </citation>
    <scope>NUCLEOTIDE SEQUENCE [LARGE SCALE GENOMIC DNA]</scope>
    <source>
        <strain evidence="3">KCTC 42443</strain>
    </source>
</reference>
<feature type="signal peptide" evidence="1">
    <location>
        <begin position="1"/>
        <end position="20"/>
    </location>
</feature>
<proteinExistence type="predicted"/>
<sequence length="623" mass="68808">MTRRLAYALAFLALPAAAPAQEVTTYGDCSPIVQNVGGDVTVICYKDQSRKPKFRVVYYRLGGVGQSFLLNGILSPEWEKYLGGQQAIVNNAVHKEIRFLTDKFGQRIWGSNLFGSVAFEGGDFGVGLADYATRVDAGIDVMDSDAGRLPNLQEADGWRVYGEGELFVPDLDAAESLFLRGAVPAAYQAFWGTSSGPARWVVPGATLTAPTLWRSLTPDDLKGYEDRYQAYLGRALDISRDAANQSELRQRAERGLFANAGAGYFSDRPIEHRPLDALRYLSRNGLPEGYAIVKGEPGVHYGWAFTVSTRSADLLVAVLENVGDQPMEVGAFSIAETEEMTLRRHDDTQALLLTADPVDKRLWPPGVLAPGEKLVIPVRIEMPLMPEFLDWVVEGYREAFAPGEAIRAEAQALGDRPILFVHPSATDNALFSLRAQDMPKGRIPVLEPRFEYGPAWAIQAVEVDGTRYDFRQHDPNNFILFAGGGIGSCPYIYTYHSDGDVWVEENHVLLGATSPDLKRTDRLKLSHFEGRLEIREKEHELAHLDQISLILRNADGQETVYPATWPKPLTHEDGQNLVLGYNEASEVRFDLPDGALKGKTVFLSATGYYVPLSDPALFANRAP</sequence>
<protein>
    <submittedName>
        <fullName evidence="2">Uncharacterized protein</fullName>
    </submittedName>
</protein>
<evidence type="ECO:0000256" key="1">
    <source>
        <dbReference type="SAM" id="SignalP"/>
    </source>
</evidence>
<keyword evidence="3" id="KW-1185">Reference proteome</keyword>
<evidence type="ECO:0000313" key="3">
    <source>
        <dbReference type="Proteomes" id="UP000609802"/>
    </source>
</evidence>
<organism evidence="2 3">
    <name type="scientific">Aliiroseovarius zhejiangensis</name>
    <dbReference type="NCBI Taxonomy" id="1632025"/>
    <lineage>
        <taxon>Bacteria</taxon>
        <taxon>Pseudomonadati</taxon>
        <taxon>Pseudomonadota</taxon>
        <taxon>Alphaproteobacteria</taxon>
        <taxon>Rhodobacterales</taxon>
        <taxon>Paracoccaceae</taxon>
        <taxon>Aliiroseovarius</taxon>
    </lineage>
</organism>
<accession>A0ABQ3J651</accession>
<dbReference type="Proteomes" id="UP000609802">
    <property type="component" value="Unassembled WGS sequence"/>
</dbReference>
<comment type="caution">
    <text evidence="2">The sequence shown here is derived from an EMBL/GenBank/DDBJ whole genome shotgun (WGS) entry which is preliminary data.</text>
</comment>
<name>A0ABQ3J651_9RHOB</name>
<keyword evidence="1" id="KW-0732">Signal</keyword>
<feature type="chain" id="PRO_5047400995" evidence="1">
    <location>
        <begin position="21"/>
        <end position="623"/>
    </location>
</feature>
<gene>
    <name evidence="2" type="ORF">GCM10016455_26210</name>
</gene>
<dbReference type="RefSeq" id="WP_191286998.1">
    <property type="nucleotide sequence ID" value="NZ_BNCH01000006.1"/>
</dbReference>
<evidence type="ECO:0000313" key="2">
    <source>
        <dbReference type="EMBL" id="GHF03635.1"/>
    </source>
</evidence>